<keyword evidence="2" id="KW-0238">DNA-binding</keyword>
<dbReference type="InterPro" id="IPR000792">
    <property type="entry name" value="Tscrpt_reg_LuxR_C"/>
</dbReference>
<dbReference type="InterPro" id="IPR041617">
    <property type="entry name" value="TPR_MalT"/>
</dbReference>
<keyword evidence="1" id="KW-0805">Transcription regulation</keyword>
<dbReference type="OrthoDB" id="1123107at2"/>
<name>A0A1M5R3F7_9GAMM</name>
<dbReference type="PANTHER" id="PTHR44688">
    <property type="entry name" value="DNA-BINDING TRANSCRIPTIONAL ACTIVATOR DEVR_DOSR"/>
    <property type="match status" value="1"/>
</dbReference>
<dbReference type="SUPFAM" id="SSF52540">
    <property type="entry name" value="P-loop containing nucleoside triphosphate hydrolases"/>
    <property type="match status" value="1"/>
</dbReference>
<dbReference type="GO" id="GO:0016887">
    <property type="term" value="F:ATP hydrolysis activity"/>
    <property type="evidence" value="ECO:0007669"/>
    <property type="project" value="InterPro"/>
</dbReference>
<dbReference type="PROSITE" id="PS50043">
    <property type="entry name" value="HTH_LUXR_2"/>
    <property type="match status" value="1"/>
</dbReference>
<dbReference type="GO" id="GO:0003677">
    <property type="term" value="F:DNA binding"/>
    <property type="evidence" value="ECO:0007669"/>
    <property type="project" value="UniProtKB-KW"/>
</dbReference>
<keyword evidence="6" id="KW-1185">Reference proteome</keyword>
<dbReference type="SMART" id="SM00421">
    <property type="entry name" value="HTH_LUXR"/>
    <property type="match status" value="1"/>
</dbReference>
<dbReference type="Pfam" id="PF13401">
    <property type="entry name" value="AAA_22"/>
    <property type="match status" value="1"/>
</dbReference>
<dbReference type="PRINTS" id="PR00038">
    <property type="entry name" value="HTHLUXR"/>
</dbReference>
<accession>A0A1M5R3F7</accession>
<dbReference type="AlphaFoldDB" id="A0A1M5R3F7"/>
<organism evidence="5 6">
    <name type="scientific">Hydrocarboniphaga daqingensis</name>
    <dbReference type="NCBI Taxonomy" id="490188"/>
    <lineage>
        <taxon>Bacteria</taxon>
        <taxon>Pseudomonadati</taxon>
        <taxon>Pseudomonadota</taxon>
        <taxon>Gammaproteobacteria</taxon>
        <taxon>Nevskiales</taxon>
        <taxon>Nevskiaceae</taxon>
        <taxon>Hydrocarboniphaga</taxon>
    </lineage>
</organism>
<dbReference type="CDD" id="cd06170">
    <property type="entry name" value="LuxR_C_like"/>
    <property type="match status" value="1"/>
</dbReference>
<dbReference type="Gene3D" id="1.25.40.10">
    <property type="entry name" value="Tetratricopeptide repeat domain"/>
    <property type="match status" value="1"/>
</dbReference>
<evidence type="ECO:0000313" key="5">
    <source>
        <dbReference type="EMBL" id="SHH20550.1"/>
    </source>
</evidence>
<keyword evidence="3" id="KW-0804">Transcription</keyword>
<gene>
    <name evidence="5" type="ORF">SAMN04488068_2862</name>
</gene>
<dbReference type="InterPro" id="IPR036388">
    <property type="entry name" value="WH-like_DNA-bd_sf"/>
</dbReference>
<dbReference type="InterPro" id="IPR016032">
    <property type="entry name" value="Sig_transdc_resp-reg_C-effctor"/>
</dbReference>
<dbReference type="InterPro" id="IPR011990">
    <property type="entry name" value="TPR-like_helical_dom_sf"/>
</dbReference>
<dbReference type="PANTHER" id="PTHR44688:SF16">
    <property type="entry name" value="DNA-BINDING TRANSCRIPTIONAL ACTIVATOR DEVR_DOSR"/>
    <property type="match status" value="1"/>
</dbReference>
<dbReference type="Gene3D" id="1.10.10.10">
    <property type="entry name" value="Winged helix-like DNA-binding domain superfamily/Winged helix DNA-binding domain"/>
    <property type="match status" value="1"/>
</dbReference>
<dbReference type="GO" id="GO:0006355">
    <property type="term" value="P:regulation of DNA-templated transcription"/>
    <property type="evidence" value="ECO:0007669"/>
    <property type="project" value="InterPro"/>
</dbReference>
<dbReference type="EMBL" id="FQWZ01000007">
    <property type="protein sequence ID" value="SHH20550.1"/>
    <property type="molecule type" value="Genomic_DNA"/>
</dbReference>
<dbReference type="SUPFAM" id="SSF46894">
    <property type="entry name" value="C-terminal effector domain of the bipartite response regulators"/>
    <property type="match status" value="1"/>
</dbReference>
<dbReference type="PROSITE" id="PS00622">
    <property type="entry name" value="HTH_LUXR_1"/>
    <property type="match status" value="1"/>
</dbReference>
<evidence type="ECO:0000256" key="2">
    <source>
        <dbReference type="ARBA" id="ARBA00023125"/>
    </source>
</evidence>
<dbReference type="InterPro" id="IPR049945">
    <property type="entry name" value="AAA_22"/>
</dbReference>
<protein>
    <submittedName>
        <fullName evidence="5">ATP-, maltotriose-and DNA-dependent transcriptional regulator MalT</fullName>
    </submittedName>
</protein>
<dbReference type="Gene3D" id="3.40.50.300">
    <property type="entry name" value="P-loop containing nucleotide triphosphate hydrolases"/>
    <property type="match status" value="1"/>
</dbReference>
<evidence type="ECO:0000256" key="3">
    <source>
        <dbReference type="ARBA" id="ARBA00023163"/>
    </source>
</evidence>
<dbReference type="Proteomes" id="UP000199758">
    <property type="component" value="Unassembled WGS sequence"/>
</dbReference>
<evidence type="ECO:0000256" key="1">
    <source>
        <dbReference type="ARBA" id="ARBA00023015"/>
    </source>
</evidence>
<proteinExistence type="predicted"/>
<evidence type="ECO:0000259" key="4">
    <source>
        <dbReference type="PROSITE" id="PS50043"/>
    </source>
</evidence>
<evidence type="ECO:0000313" key="6">
    <source>
        <dbReference type="Proteomes" id="UP000199758"/>
    </source>
</evidence>
<reference evidence="5 6" key="1">
    <citation type="submission" date="2016-11" db="EMBL/GenBank/DDBJ databases">
        <authorList>
            <person name="Jaros S."/>
            <person name="Januszkiewicz K."/>
            <person name="Wedrychowicz H."/>
        </authorList>
    </citation>
    <scope>NUCLEOTIDE SEQUENCE [LARGE SCALE GENOMIC DNA]</scope>
    <source>
        <strain evidence="5 6">CGMCC 1.7049</strain>
    </source>
</reference>
<dbReference type="InterPro" id="IPR027417">
    <property type="entry name" value="P-loop_NTPase"/>
</dbReference>
<dbReference type="RefSeq" id="WP_072898440.1">
    <property type="nucleotide sequence ID" value="NZ_FQWZ01000007.1"/>
</dbReference>
<dbReference type="STRING" id="490188.SAMN04488068_2862"/>
<feature type="domain" description="HTH luxR-type" evidence="4">
    <location>
        <begin position="802"/>
        <end position="867"/>
    </location>
</feature>
<dbReference type="Pfam" id="PF17874">
    <property type="entry name" value="TPR_MalT"/>
    <property type="match status" value="1"/>
</dbReference>
<sequence>MQEAHLFQVSRDRLLADDSRPVVVIEGPSGYGKTLLAQAWLKRADAPQCGIWITLDAELRDPSVFLERLADELIGKQPQVEGGGLDESSLLSNRFSRITDQLSDSEHPIRLVFDDVHLVAGSEAANYIRRLLMAAGGPLKILITTQPVALDIGLADLVAKSKVQWISSDALRLTKPEIAQLAQCHGHELSERQVEWLAQSTNGWPAIVQLAFAIPIDSLPFGSGSTVAILGPVRDYIYEKFLNRLETQERKLLWMLSCVGPAQRSLFESIFSAHGDMEPILRHLGTLGVLQEVGSERSDPKIVLHGLVRETALRLFSAEFDAEKSGTVLAAATWLQNHGQGPAAVRLLLELNAAHIDVAREWLLLLGPEMVFGSGHHQTFVTLVNQWEHIAQRRDPALNRFATWALIFRRRFVLAEERIEDDADSRSGNAGGEAALQRSLISALRDDYEIGGLLAQQWLQRVSMTSSLFFQGTAWAIFGFQQKCLGDIVGAQASLRHSATAFGKSMSEYGLSWVHIVGALALIKQGQHRDALAEVGRGLDHCPDNAGLDGQRSMLLAIEAFIRYERNDLAVVREVLATALTSLPDQGIVDTIILGFSAAARARYADGNLGAALDLLSEGERCGDQRNFPRLTISLRSERALLLQRAGAPEQAVSVLQSAISATGSGAIQGLVTDRAGRVNARIAIADGRFDIAVDLLKPLIEHARKGRQQYKLCELLILLSLALSRQKHDVAADAALKEALELGSLENYQRIFIDEGSDLLALIGRWLKSQGAITRNKMAATWAEIVVGTSARQDFKEPVIIDGSKVVLNKRERQLLLLIDQGLSNSEIAARCFLVEGTVKWHLHNLYGKLNVQSRTAAIHAARALGLLSHR</sequence>
<dbReference type="Pfam" id="PF00196">
    <property type="entry name" value="GerE"/>
    <property type="match status" value="1"/>
</dbReference>